<proteinExistence type="predicted"/>
<dbReference type="RefSeq" id="WP_209464482.1">
    <property type="nucleotide sequence ID" value="NZ_CP110224.1"/>
</dbReference>
<keyword evidence="2" id="KW-1185">Reference proteome</keyword>
<comment type="caution">
    <text evidence="1">The sequence shown here is derived from an EMBL/GenBank/DDBJ whole genome shotgun (WGS) entry which is preliminary data.</text>
</comment>
<reference evidence="1 2" key="1">
    <citation type="submission" date="2021-03" db="EMBL/GenBank/DDBJ databases">
        <title>Genomic Encyclopedia of Type Strains, Phase IV (KMG-IV): sequencing the most valuable type-strain genomes for metagenomic binning, comparative biology and taxonomic classification.</title>
        <authorList>
            <person name="Goeker M."/>
        </authorList>
    </citation>
    <scope>NUCLEOTIDE SEQUENCE [LARGE SCALE GENOMIC DNA]</scope>
    <source>
        <strain evidence="1 2">DSM 25609</strain>
    </source>
</reference>
<name>A0ABS4IKI8_9BACI</name>
<dbReference type="EMBL" id="JAGGKX010000026">
    <property type="protein sequence ID" value="MBP1971429.1"/>
    <property type="molecule type" value="Genomic_DNA"/>
</dbReference>
<gene>
    <name evidence="1" type="ORF">J2Z83_003568</name>
</gene>
<dbReference type="Proteomes" id="UP001519345">
    <property type="component" value="Unassembled WGS sequence"/>
</dbReference>
<evidence type="ECO:0000313" key="1">
    <source>
        <dbReference type="EMBL" id="MBP1971429.1"/>
    </source>
</evidence>
<organism evidence="1 2">
    <name type="scientific">Virgibacillus natechei</name>
    <dbReference type="NCBI Taxonomy" id="1216297"/>
    <lineage>
        <taxon>Bacteria</taxon>
        <taxon>Bacillati</taxon>
        <taxon>Bacillota</taxon>
        <taxon>Bacilli</taxon>
        <taxon>Bacillales</taxon>
        <taxon>Bacillaceae</taxon>
        <taxon>Virgibacillus</taxon>
    </lineage>
</organism>
<evidence type="ECO:0000313" key="2">
    <source>
        <dbReference type="Proteomes" id="UP001519345"/>
    </source>
</evidence>
<protein>
    <submittedName>
        <fullName evidence="1">DsDNA-binding SOS-regulon protein</fullName>
    </submittedName>
</protein>
<accession>A0ABS4IKI8</accession>
<sequence length="274" mass="32242">MQIDNEKLLKLGKKYQKWLEATSVNLDAYKINGNAYYLANYTSKFSTKIKAYAVISPDSNDKEEAMQAISPHFYFSISSNNILDSTAKRAKRDFSVLEKIRDYLKIIVESEVLDPKKEIIYQRSLNILQSMTDLQYEMIQLWEGSQSLENTVVERGVFTDTDIEKVMHYVILTDLIQYKQFKDRYDNCKDFDVIYENRNNPEIKPYEKYLDSKILKGMTSEAAEDQLKGSLDRLTQNQYLGNMSESEIYDKWMKSYKEGLDTRVQKEIKMLRYP</sequence>